<sequence>MKKRIGRYSAYIRPFTYLVDLLVINLLADYWVFSKFGYFAFVSIAWFVTSWNTKFYEVYRFTKAFDILEKIVKQFIVFLILNFAYLGFLLKIQEASVMIKYISLSIFIISCFKFAIFFALRIFRSFFGGNFRKVIIIGEGQNVWQLSDFFLNNTDFGYKLFKVFTPTADNLFIEKSFQYVKEYNIDEIYCSLPNLSKTQIKHYIDFADNNLKTLKFLPDNKEIISRSINFDYYGYIPVISLRNIPLDSFRNKFIKRVFDIVFSILVIVFVLSWMIPLIGLLIKLESKGPVFFKQQRNGLNYHEFSCLKFRSMRLNPIADLEQVQKNDPRITKIGKFIRKTSIDEMPQFFNVLFGSMSVVGPRPHMVSHTEMYAKSVDKFMVRHFIKPGITGLAQTNGFRGEVENEKDIIYRVRYDIFYLENWNLMLDLKIVILTIINAIRGDKKAY</sequence>
<evidence type="ECO:0000256" key="7">
    <source>
        <dbReference type="SAM" id="Phobius"/>
    </source>
</evidence>
<dbReference type="InterPro" id="IPR017475">
    <property type="entry name" value="EPS_sugar_tfrase"/>
</dbReference>
<evidence type="ECO:0000256" key="6">
    <source>
        <dbReference type="ARBA" id="ARBA00023136"/>
    </source>
</evidence>
<feature type="transmembrane region" description="Helical" evidence="7">
    <location>
        <begin position="12"/>
        <end position="32"/>
    </location>
</feature>
<keyword evidence="4 7" id="KW-0812">Transmembrane</keyword>
<dbReference type="EMBL" id="PCMW01000006">
    <property type="protein sequence ID" value="PDS26987.1"/>
    <property type="molecule type" value="Genomic_DNA"/>
</dbReference>
<dbReference type="PANTHER" id="PTHR30576:SF0">
    <property type="entry name" value="UNDECAPRENYL-PHOSPHATE N-ACETYLGALACTOSAMINYL 1-PHOSPHATE TRANSFERASE-RELATED"/>
    <property type="match status" value="1"/>
</dbReference>
<keyword evidence="5 7" id="KW-1133">Transmembrane helix</keyword>
<reference evidence="10 12" key="2">
    <citation type="submission" date="2019-06" db="EMBL/GenBank/DDBJ databases">
        <title>Genomic Encyclopedia of Archaeal and Bacterial Type Strains, Phase II (KMG-II): from individual species to whole genera.</title>
        <authorList>
            <person name="Goeker M."/>
        </authorList>
    </citation>
    <scope>NUCLEOTIDE SEQUENCE [LARGE SCALE GENOMIC DNA]</scope>
    <source>
        <strain evidence="10 12">DSM 24789</strain>
    </source>
</reference>
<feature type="domain" description="Bacterial sugar transferase" evidence="8">
    <location>
        <begin position="255"/>
        <end position="439"/>
    </location>
</feature>
<evidence type="ECO:0000256" key="4">
    <source>
        <dbReference type="ARBA" id="ARBA00022692"/>
    </source>
</evidence>
<dbReference type="GO" id="GO:0016780">
    <property type="term" value="F:phosphotransferase activity, for other substituted phosphate groups"/>
    <property type="evidence" value="ECO:0007669"/>
    <property type="project" value="TreeGrafter"/>
</dbReference>
<dbReference type="AlphaFoldDB" id="A0A2H3KGQ4"/>
<evidence type="ECO:0000256" key="2">
    <source>
        <dbReference type="ARBA" id="ARBA00006464"/>
    </source>
</evidence>
<dbReference type="Pfam" id="PF02397">
    <property type="entry name" value="Bac_transf"/>
    <property type="match status" value="1"/>
</dbReference>
<evidence type="ECO:0000313" key="12">
    <source>
        <dbReference type="Proteomes" id="UP000320773"/>
    </source>
</evidence>
<evidence type="ECO:0000256" key="3">
    <source>
        <dbReference type="ARBA" id="ARBA00022679"/>
    </source>
</evidence>
<dbReference type="PANTHER" id="PTHR30576">
    <property type="entry name" value="COLANIC BIOSYNTHESIS UDP-GLUCOSE LIPID CARRIER TRANSFERASE"/>
    <property type="match status" value="1"/>
</dbReference>
<protein>
    <submittedName>
        <fullName evidence="10">Putative colanic acid biosynthesis UDP-glucose lipid carrier transferase</fullName>
    </submittedName>
    <submittedName>
        <fullName evidence="9">Undecaprenyl-phosphate glucose phosphotransferase</fullName>
    </submittedName>
</protein>
<dbReference type="GO" id="GO:0016020">
    <property type="term" value="C:membrane"/>
    <property type="evidence" value="ECO:0007669"/>
    <property type="project" value="UniProtKB-SubCell"/>
</dbReference>
<dbReference type="InterPro" id="IPR003362">
    <property type="entry name" value="Bact_transf"/>
</dbReference>
<dbReference type="RefSeq" id="WP_014082735.1">
    <property type="nucleotide sequence ID" value="NZ_CBCSFI010000004.1"/>
</dbReference>
<reference evidence="9 11" key="1">
    <citation type="submission" date="2017-09" db="EMBL/GenBank/DDBJ databases">
        <title>Whole genomes of Flavobacteriaceae.</title>
        <authorList>
            <person name="Stine C."/>
            <person name="Li C."/>
            <person name="Tadesse D."/>
        </authorList>
    </citation>
    <scope>NUCLEOTIDE SEQUENCE [LARGE SCALE GENOMIC DNA]</scope>
    <source>
        <strain evidence="9 11">ATCC 35036</strain>
    </source>
</reference>
<evidence type="ECO:0000259" key="8">
    <source>
        <dbReference type="Pfam" id="PF02397"/>
    </source>
</evidence>
<dbReference type="OrthoDB" id="9808602at2"/>
<dbReference type="Proteomes" id="UP000320773">
    <property type="component" value="Unassembled WGS sequence"/>
</dbReference>
<proteinExistence type="inferred from homology"/>
<dbReference type="EMBL" id="VFPJ01000001">
    <property type="protein sequence ID" value="TQM40541.1"/>
    <property type="molecule type" value="Genomic_DNA"/>
</dbReference>
<name>A0A2H3KGQ4_9FLAO</name>
<comment type="similarity">
    <text evidence="2">Belongs to the bacterial sugar transferase family.</text>
</comment>
<comment type="caution">
    <text evidence="9">The sequence shown here is derived from an EMBL/GenBank/DDBJ whole genome shotgun (WGS) entry which is preliminary data.</text>
</comment>
<dbReference type="NCBIfam" id="TIGR03025">
    <property type="entry name" value="EPS_sugtrans"/>
    <property type="match status" value="1"/>
</dbReference>
<accession>A0A2H3KGQ4</accession>
<gene>
    <name evidence="9" type="ORF">B0A77_00765</name>
    <name evidence="10" type="ORF">BC670_1432</name>
</gene>
<evidence type="ECO:0000313" key="9">
    <source>
        <dbReference type="EMBL" id="PDS26987.1"/>
    </source>
</evidence>
<evidence type="ECO:0000256" key="1">
    <source>
        <dbReference type="ARBA" id="ARBA00004141"/>
    </source>
</evidence>
<evidence type="ECO:0000256" key="5">
    <source>
        <dbReference type="ARBA" id="ARBA00022989"/>
    </source>
</evidence>
<evidence type="ECO:0000313" key="11">
    <source>
        <dbReference type="Proteomes" id="UP000220828"/>
    </source>
</evidence>
<feature type="transmembrane region" description="Helical" evidence="7">
    <location>
        <begin position="102"/>
        <end position="123"/>
    </location>
</feature>
<dbReference type="OMA" id="FMVRHFI"/>
<keyword evidence="3 9" id="KW-0808">Transferase</keyword>
<comment type="subcellular location">
    <subcellularLocation>
        <location evidence="1">Membrane</location>
        <topology evidence="1">Multi-pass membrane protein</topology>
    </subcellularLocation>
</comment>
<keyword evidence="6 7" id="KW-0472">Membrane</keyword>
<dbReference type="Proteomes" id="UP000220828">
    <property type="component" value="Unassembled WGS sequence"/>
</dbReference>
<evidence type="ECO:0000313" key="10">
    <source>
        <dbReference type="EMBL" id="TQM40541.1"/>
    </source>
</evidence>
<feature type="transmembrane region" description="Helical" evidence="7">
    <location>
        <begin position="71"/>
        <end position="90"/>
    </location>
</feature>
<feature type="transmembrane region" description="Helical" evidence="7">
    <location>
        <begin position="260"/>
        <end position="282"/>
    </location>
</feature>
<organism evidence="9 11">
    <name type="scientific">Flavobacterium branchiophilum</name>
    <dbReference type="NCBI Taxonomy" id="55197"/>
    <lineage>
        <taxon>Bacteria</taxon>
        <taxon>Pseudomonadati</taxon>
        <taxon>Bacteroidota</taxon>
        <taxon>Flavobacteriia</taxon>
        <taxon>Flavobacteriales</taxon>
        <taxon>Flavobacteriaceae</taxon>
        <taxon>Flavobacterium</taxon>
    </lineage>
</organism>
<feature type="transmembrane region" description="Helical" evidence="7">
    <location>
        <begin position="38"/>
        <end position="59"/>
    </location>
</feature>